<dbReference type="RefSeq" id="WP_386131001.1">
    <property type="nucleotide sequence ID" value="NZ_JBHTJL010000015.1"/>
</dbReference>
<dbReference type="SUPFAM" id="SSF56024">
    <property type="entry name" value="Phospholipase D/nuclease"/>
    <property type="match status" value="1"/>
</dbReference>
<dbReference type="Gene3D" id="3.30.870.10">
    <property type="entry name" value="Endonuclease Chain A"/>
    <property type="match status" value="1"/>
</dbReference>
<protein>
    <recommendedName>
        <fullName evidence="4">PLD phosphodiesterase domain-containing protein</fullName>
    </recommendedName>
</protein>
<reference evidence="3" key="1">
    <citation type="journal article" date="2019" name="Int. J. Syst. Evol. Microbiol.">
        <title>The Global Catalogue of Microorganisms (GCM) 10K type strain sequencing project: providing services to taxonomists for standard genome sequencing and annotation.</title>
        <authorList>
            <consortium name="The Broad Institute Genomics Platform"/>
            <consortium name="The Broad Institute Genome Sequencing Center for Infectious Disease"/>
            <person name="Wu L."/>
            <person name="Ma J."/>
        </authorList>
    </citation>
    <scope>NUCLEOTIDE SEQUENCE [LARGE SCALE GENOMIC DNA]</scope>
    <source>
        <strain evidence="3">CCUG 62215</strain>
    </source>
</reference>
<keyword evidence="3" id="KW-1185">Reference proteome</keyword>
<evidence type="ECO:0000313" key="3">
    <source>
        <dbReference type="Proteomes" id="UP001597013"/>
    </source>
</evidence>
<feature type="region of interest" description="Disordered" evidence="1">
    <location>
        <begin position="1"/>
        <end position="26"/>
    </location>
</feature>
<dbReference type="EMBL" id="JBHTJL010000015">
    <property type="protein sequence ID" value="MFD1063682.1"/>
    <property type="molecule type" value="Genomic_DNA"/>
</dbReference>
<name>A0ABW3N7S2_9FLAO</name>
<dbReference type="Proteomes" id="UP001597013">
    <property type="component" value="Unassembled WGS sequence"/>
</dbReference>
<organism evidence="2 3">
    <name type="scientific">Winogradskyella litorisediminis</name>
    <dbReference type="NCBI Taxonomy" id="1156618"/>
    <lineage>
        <taxon>Bacteria</taxon>
        <taxon>Pseudomonadati</taxon>
        <taxon>Bacteroidota</taxon>
        <taxon>Flavobacteriia</taxon>
        <taxon>Flavobacteriales</taxon>
        <taxon>Flavobacteriaceae</taxon>
        <taxon>Winogradskyella</taxon>
    </lineage>
</organism>
<evidence type="ECO:0000256" key="1">
    <source>
        <dbReference type="SAM" id="MobiDB-lite"/>
    </source>
</evidence>
<proteinExistence type="predicted"/>
<comment type="caution">
    <text evidence="2">The sequence shown here is derived from an EMBL/GenBank/DDBJ whole genome shotgun (WGS) entry which is preliminary data.</text>
</comment>
<accession>A0ABW3N7S2</accession>
<feature type="compositionally biased region" description="Basic residues" evidence="1">
    <location>
        <begin position="1"/>
        <end position="15"/>
    </location>
</feature>
<evidence type="ECO:0000313" key="2">
    <source>
        <dbReference type="EMBL" id="MFD1063682.1"/>
    </source>
</evidence>
<evidence type="ECO:0008006" key="4">
    <source>
        <dbReference type="Google" id="ProtNLM"/>
    </source>
</evidence>
<sequence>MHRKNRKFSRTKGKTKSPTIKTSKKTSLSNERKLFDKYKKDLGEDYLLNDIIELAYPKIQTTIDVLVSSKPSDVLKDLHIFLLDIIHTGLNKKSILCSFLGIEDDDFIIDELYLLIKEGLVDLDDENDYRLTTKGELFLENQKFIPETSNEEFVFYVDGLTKEITTEQVSKTFCQNKLTNLVNVNHEFIQENWFNINSIFSKVNKEEKEIIELSNYKRSIVRKPNVVYEKIYALIYYPKEEAGKKIQIKAYNKSLKLLKKTTNSLNEQFSKNPLLFDFSEEGQILNEFKDIIEKSRELNQSKDRLTGNYKDISTFEHKELISDALITATSKVYIESPWIRRATSNYIKAMEVFLNKENTKLYIAYGIDSSFRNKPHEETFEKIKKLQNRFPDKLKIYHLPTHFSSKFNDRSGTHRKILIKDNEFYIKGSFNWLSYAGEKGRNYAVEEGTQFFDNVEIFWSKIFKEYQLEF</sequence>
<feature type="compositionally biased region" description="Low complexity" evidence="1">
    <location>
        <begin position="16"/>
        <end position="26"/>
    </location>
</feature>
<gene>
    <name evidence="2" type="ORF">ACFQ1Q_10535</name>
</gene>